<dbReference type="GeneID" id="12797866"/>
<dbReference type="RefSeq" id="NP_001246518.1">
    <property type="nucleotide sequence ID" value="NM_001259589.2"/>
</dbReference>
<dbReference type="PaxDb" id="7227-FBpp0293428"/>
<dbReference type="AGR" id="FB:FBgn0262566"/>
<dbReference type="AlphaFoldDB" id="A0A0B4K825"/>
<dbReference type="KEGG" id="dme:Dmel_CG43106"/>
<reference evidence="3 5" key="4">
    <citation type="journal article" date="2002" name="Genome Biol.">
        <title>The transposable elements of the Drosophila melanogaster euchromatin: a genomics perspective.</title>
        <authorList>
            <person name="Kaminker J.S."/>
            <person name="Bergman C.M."/>
            <person name="Kronmiller B."/>
            <person name="Carlson J."/>
            <person name="Svirskas R."/>
            <person name="Patel S."/>
            <person name="Frise E."/>
            <person name="Wheeler D.A."/>
            <person name="Lewis S.E."/>
            <person name="Rubin G.M."/>
            <person name="Ashburner M."/>
            <person name="Celniker S.E."/>
        </authorList>
    </citation>
    <scope>NUCLEOTIDE SEQUENCE [LARGE SCALE GENOMIC DNA]</scope>
    <source>
        <strain evidence="5">Berkeley</strain>
    </source>
</reference>
<reference evidence="3 5" key="5">
    <citation type="journal article" date="2002" name="Genome Biol.">
        <title>Heterochromatic sequences in a Drosophila whole-genome shotgun assembly.</title>
        <authorList>
            <person name="Hoskins R.A."/>
            <person name="Smith C.D."/>
            <person name="Carlson J.W."/>
            <person name="Carvalho A.B."/>
            <person name="Halpern A."/>
            <person name="Kaminker J.S."/>
            <person name="Kennedy C."/>
            <person name="Mungall C.J."/>
            <person name="Sullivan B.A."/>
            <person name="Sutton G.G."/>
            <person name="Yasuhara J.C."/>
            <person name="Wakimoto B.T."/>
            <person name="Myers E.W."/>
            <person name="Celniker S.E."/>
            <person name="Rubin G.M."/>
            <person name="Karpen G.H."/>
        </authorList>
    </citation>
    <scope>NUCLEOTIDE SEQUENCE [LARGE SCALE GENOMIC DNA]</scope>
    <source>
        <strain evidence="5">Berkeley</strain>
    </source>
</reference>
<accession>A0A0B4K825</accession>
<feature type="region of interest" description="Disordered" evidence="2">
    <location>
        <begin position="146"/>
        <end position="258"/>
    </location>
</feature>
<gene>
    <name evidence="3" type="primary">Dmel\CG43106</name>
    <name evidence="3 4" type="ORF">CG43106</name>
    <name evidence="3" type="ORF">Dmel_CG43106</name>
</gene>
<reference evidence="3 5" key="7">
    <citation type="journal article" date="2007" name="Science">
        <title>The Release 5.1 annotation of Drosophila melanogaster heterochromatin.</title>
        <authorList>
            <person name="Smith C.D."/>
            <person name="Shu S."/>
            <person name="Mungall C.J."/>
            <person name="Karpen G.H."/>
        </authorList>
    </citation>
    <scope>NUCLEOTIDE SEQUENCE [LARGE SCALE GENOMIC DNA]</scope>
    <source>
        <strain evidence="5">Berkeley</strain>
    </source>
</reference>
<dbReference type="STRING" id="7227.FBpp0293428"/>
<dbReference type="OrthoDB" id="7758747at2759"/>
<reference evidence="3 5" key="6">
    <citation type="journal article" date="2005" name="PLoS Comput. Biol.">
        <title>Combined evidence annotation of transposable elements in genome sequences.</title>
        <authorList>
            <person name="Quesneville H."/>
            <person name="Bergman C.M."/>
            <person name="Andrieu O."/>
            <person name="Autard D."/>
            <person name="Nouaud D."/>
            <person name="Ashburner M."/>
            <person name="Anxolabehere D."/>
        </authorList>
    </citation>
    <scope>NUCLEOTIDE SEQUENCE [LARGE SCALE GENOMIC DNA]</scope>
    <source>
        <strain evidence="5">Berkeley</strain>
    </source>
</reference>
<dbReference type="FlyBase" id="FBgn0262566">
    <property type="gene designation" value="CG43106"/>
</dbReference>
<keyword evidence="1" id="KW-0175">Coiled coil</keyword>
<dbReference type="BioGRID-ORCS" id="12797866">
    <property type="hits" value="0 hits in 1 CRISPR screen"/>
</dbReference>
<evidence type="ECO:0000256" key="2">
    <source>
        <dbReference type="SAM" id="MobiDB-lite"/>
    </source>
</evidence>
<name>A0A0B4K825_DROME</name>
<sequence>MSCICQYHDLGDIATRDLVAFPLPASDDMSAFNEVNKESLGHNAAEIRLSASSLSDCRVENWLLKKKLREYEVTIENLEQLVTTIVEKQHQILSEMFSLRKQNRELQSECHLQREYHSLERNALMKELHDAQIVCRSRNLDTACRSDEHQGSVSLPPGDTLLKSESSYGDFEEEDMSESDDGDQCEKCWVGNNKEDFDAGENYAEPSALSSGQNSGRTSPSLSSSVTGDSESADDRFLNNISINQSLTSDSDPEYADK</sequence>
<dbReference type="SMR" id="A0A0B4K825"/>
<reference evidence="3 5" key="8">
    <citation type="journal article" date="2007" name="Science">
        <title>Sequence finishing and mapping of Drosophila melanogaster heterochromatin.</title>
        <authorList>
            <person name="Hoskins R.A."/>
            <person name="Carlson J.W."/>
            <person name="Kennedy C."/>
            <person name="Acevedo D."/>
            <person name="Evans-Holm M."/>
            <person name="Frise E."/>
            <person name="Wan K.H."/>
            <person name="Park S."/>
            <person name="Mendez-Lago M."/>
            <person name="Rossi F."/>
            <person name="Villasante A."/>
            <person name="Dimitri P."/>
            <person name="Karpen G.H."/>
            <person name="Celniker S.E."/>
        </authorList>
    </citation>
    <scope>NUCLEOTIDE SEQUENCE [LARGE SCALE GENOMIC DNA]</scope>
    <source>
        <strain evidence="5">Berkeley</strain>
    </source>
</reference>
<organism evidence="3 5">
    <name type="scientific">Drosophila melanogaster</name>
    <name type="common">Fruit fly</name>
    <dbReference type="NCBI Taxonomy" id="7227"/>
    <lineage>
        <taxon>Eukaryota</taxon>
        <taxon>Metazoa</taxon>
        <taxon>Ecdysozoa</taxon>
        <taxon>Arthropoda</taxon>
        <taxon>Hexapoda</taxon>
        <taxon>Insecta</taxon>
        <taxon>Pterygota</taxon>
        <taxon>Neoptera</taxon>
        <taxon>Endopterygota</taxon>
        <taxon>Diptera</taxon>
        <taxon>Brachycera</taxon>
        <taxon>Muscomorpha</taxon>
        <taxon>Ephydroidea</taxon>
        <taxon>Drosophilidae</taxon>
        <taxon>Drosophila</taxon>
        <taxon>Sophophora</taxon>
    </lineage>
</organism>
<feature type="compositionally biased region" description="Acidic residues" evidence="2">
    <location>
        <begin position="170"/>
        <end position="183"/>
    </location>
</feature>
<evidence type="ECO:0000313" key="3">
    <source>
        <dbReference type="EMBL" id="AFH08271.1"/>
    </source>
</evidence>
<dbReference type="EMBL" id="AE013599">
    <property type="protein sequence ID" value="AFH08271.1"/>
    <property type="molecule type" value="Genomic_DNA"/>
</dbReference>
<dbReference type="Bgee" id="FBgn0262566">
    <property type="expression patterns" value="Expressed in testis and 19 other cell types or tissues"/>
</dbReference>
<proteinExistence type="predicted"/>
<dbReference type="eggNOG" id="ENOG502TEHV">
    <property type="taxonomic scope" value="Eukaryota"/>
</dbReference>
<reference evidence="3 5" key="11">
    <citation type="journal article" date="2015" name="Genome Res.">
        <title>The Release 6 reference sequence of the Drosophila melanogaster genome.</title>
        <authorList>
            <person name="Hoskins R.A."/>
            <person name="Carlson J.W."/>
            <person name="Wan K.H."/>
            <person name="Park S."/>
            <person name="Mendez I."/>
            <person name="Galle S.E."/>
            <person name="Booth B.W."/>
            <person name="Pfeiffer B.D."/>
            <person name="George R.A."/>
            <person name="Svirskas R."/>
            <person name="Krzywinski M."/>
            <person name="Schein J."/>
            <person name="Accardo M.C."/>
            <person name="Damia E."/>
            <person name="Messina G."/>
            <person name="Mendez-Lago M."/>
            <person name="de Pablos B."/>
            <person name="Demakova O.V."/>
            <person name="Andreyeva E.N."/>
            <person name="Boldyreva L.V."/>
            <person name="Marra M."/>
            <person name="Carvalho A.B."/>
            <person name="Dimitri P."/>
            <person name="Villasante A."/>
            <person name="Zhimulev I.F."/>
            <person name="Rubin G.M."/>
            <person name="Karpen G.H."/>
            <person name="Celniker S.E."/>
        </authorList>
    </citation>
    <scope>NUCLEOTIDE SEQUENCE [LARGE SCALE GENOMIC DNA]</scope>
    <source>
        <strain evidence="5">Berkeley</strain>
    </source>
</reference>
<dbReference type="VEuPathDB" id="VectorBase:FBgn0262566"/>
<reference evidence="3 5" key="9">
    <citation type="journal article" date="2015" name="G3 (Bethesda)">
        <title>Gene Model Annotations for Drosophila melanogaster: Impact of High-Throughput Data.</title>
        <authorList>
            <consortium name="FlyBase Consortium"/>
            <person name="Matthews B.B."/>
            <person name="Dos Santos G."/>
            <person name="Crosby M.A."/>
            <person name="Emmert D.B."/>
            <person name="St Pierre S.E."/>
            <person name="Gramates L.S."/>
            <person name="Zhou P."/>
            <person name="Schroeder A.J."/>
            <person name="Falls K."/>
            <person name="Strelets V."/>
            <person name="Russo S.M."/>
            <person name="Gelbart W.M."/>
            <person name="null"/>
        </authorList>
    </citation>
    <scope>NUCLEOTIDE SEQUENCE [LARGE SCALE GENOMIC DNA]</scope>
    <source>
        <strain evidence="5">Berkeley</strain>
    </source>
</reference>
<dbReference type="Proteomes" id="UP000000803">
    <property type="component" value="Chromosome 2R"/>
</dbReference>
<feature type="compositionally biased region" description="Polar residues" evidence="2">
    <location>
        <begin position="208"/>
        <end position="230"/>
    </location>
</feature>
<evidence type="ECO:0000313" key="4">
    <source>
        <dbReference type="FlyBase" id="FBgn0262566"/>
    </source>
</evidence>
<keyword evidence="5" id="KW-1185">Reference proteome</keyword>
<evidence type="ECO:0000256" key="1">
    <source>
        <dbReference type="SAM" id="Coils"/>
    </source>
</evidence>
<reference evidence="3 5" key="3">
    <citation type="journal article" date="2002" name="Genome Biol.">
        <title>Annotation of the Drosophila melanogaster euchromatic genome: a systematic review.</title>
        <authorList>
            <person name="Misra S."/>
            <person name="Crosby M.A."/>
            <person name="Mungall C.J."/>
            <person name="Matthews B.B."/>
            <person name="Campbell K.S."/>
            <person name="Hradecky P."/>
            <person name="Huang Y."/>
            <person name="Kaminker J.S."/>
            <person name="Millburn G.H."/>
            <person name="Prochnik S.E."/>
            <person name="Smith C.D."/>
            <person name="Tupy J.L."/>
            <person name="Whitfied E.J."/>
            <person name="Bayraktaroglu L."/>
            <person name="Berman B.P."/>
            <person name="Bettencourt B.R."/>
            <person name="Celniker S.E."/>
            <person name="de Grey A.D."/>
            <person name="Drysdale R.A."/>
            <person name="Harris N.L."/>
            <person name="Richter J."/>
            <person name="Russo S."/>
            <person name="Schroeder A.J."/>
            <person name="Shu S.Q."/>
            <person name="Stapleton M."/>
            <person name="Yamada C."/>
            <person name="Ashburner M."/>
            <person name="Gelbart W.M."/>
            <person name="Rubin G.M."/>
            <person name="Lewis S.E."/>
        </authorList>
    </citation>
    <scope>GENOME REANNOTATION</scope>
    <source>
        <strain evidence="5">Berkeley</strain>
    </source>
</reference>
<reference evidence="3 5" key="10">
    <citation type="journal article" date="2015" name="G3 (Bethesda)">
        <title>Gene Model Annotations for Drosophila melanogaster: The Rule-Benders.</title>
        <authorList>
            <consortium name="FlyBase Consortium"/>
            <person name="Crosby M.A."/>
            <person name="Gramates L.S."/>
            <person name="Dos Santos G."/>
            <person name="Matthews B.B."/>
            <person name="St Pierre S.E."/>
            <person name="Zhou P."/>
            <person name="Schroeder A.J."/>
            <person name="Falls K."/>
            <person name="Emmert D.B."/>
            <person name="Russo S.M."/>
            <person name="Gelbart W.M."/>
            <person name="null"/>
        </authorList>
    </citation>
    <scope>NUCLEOTIDE SEQUENCE [LARGE SCALE GENOMIC DNA]</scope>
    <source>
        <strain evidence="5">Berkeley</strain>
    </source>
</reference>
<protein>
    <submittedName>
        <fullName evidence="3">Uncharacterized protein</fullName>
    </submittedName>
</protein>
<reference evidence="3 5" key="1">
    <citation type="journal article" date="2000" name="Science">
        <title>The genome sequence of Drosophila melanogaster.</title>
        <authorList>
            <person name="Adams M.D."/>
            <person name="Celniker S.E."/>
            <person name="Holt R.A."/>
            <person name="Evans C.A."/>
            <person name="Gocayne J.D."/>
            <person name="Amanatides P.G."/>
            <person name="Scherer S.E."/>
            <person name="Li P.W."/>
            <person name="Hoskins R.A."/>
            <person name="Galle R.F."/>
            <person name="George R.A."/>
            <person name="Lewis S.E."/>
            <person name="Richards S."/>
            <person name="Ashburner M."/>
            <person name="Henderson S.N."/>
            <person name="Sutton G.G."/>
            <person name="Wortman J.R."/>
            <person name="Yandell M.D."/>
            <person name="Zhang Q."/>
            <person name="Chen L.X."/>
            <person name="Brandon R.C."/>
            <person name="Rogers Y.H."/>
            <person name="Blazej R.G."/>
            <person name="Champe M."/>
            <person name="Pfeiffer B.D."/>
            <person name="Wan K.H."/>
            <person name="Doyle C."/>
            <person name="Baxter E.G."/>
            <person name="Helt G."/>
            <person name="Nelson C.R."/>
            <person name="Gabor G.L."/>
            <person name="Abril J.F."/>
            <person name="Agbayani A."/>
            <person name="An H.J."/>
            <person name="Andrews-Pfannkoch C."/>
            <person name="Baldwin D."/>
            <person name="Ballew R.M."/>
            <person name="Basu A."/>
            <person name="Baxendale J."/>
            <person name="Bayraktaroglu L."/>
            <person name="Beasley E.M."/>
            <person name="Beeson K.Y."/>
            <person name="Benos P.V."/>
            <person name="Berman B.P."/>
            <person name="Bhandari D."/>
            <person name="Bolshakov S."/>
            <person name="Borkova D."/>
            <person name="Botchan M.R."/>
            <person name="Bouck J."/>
            <person name="Brokstein P."/>
            <person name="Brottier P."/>
            <person name="Burtis K.C."/>
            <person name="Busam D.A."/>
            <person name="Butler H."/>
            <person name="Cadieu E."/>
            <person name="Center A."/>
            <person name="Chandra I."/>
            <person name="Cherry J.M."/>
            <person name="Cawley S."/>
            <person name="Dahlke C."/>
            <person name="Davenport L.B."/>
            <person name="Davies P."/>
            <person name="de Pablos B."/>
            <person name="Delcher A."/>
            <person name="Deng Z."/>
            <person name="Mays A.D."/>
            <person name="Dew I."/>
            <person name="Dietz S.M."/>
            <person name="Dodson K."/>
            <person name="Doup L.E."/>
            <person name="Downes M."/>
            <person name="Dugan-Rocha S."/>
            <person name="Dunkov B.C."/>
            <person name="Dunn P."/>
            <person name="Durbin K.J."/>
            <person name="Evangelista C.C."/>
            <person name="Ferraz C."/>
            <person name="Ferriera S."/>
            <person name="Fleischmann W."/>
            <person name="Fosler C."/>
            <person name="Gabrielian A.E."/>
            <person name="Garg N.S."/>
            <person name="Gelbart W.M."/>
            <person name="Glasser K."/>
            <person name="Glodek A."/>
            <person name="Gong F."/>
            <person name="Gorrell J.H."/>
            <person name="Gu Z."/>
            <person name="Guan P."/>
            <person name="Harris M."/>
            <person name="Harris N.L."/>
            <person name="Harvey D."/>
            <person name="Heiman T.J."/>
            <person name="Hernandez J.R."/>
            <person name="Houck J."/>
            <person name="Hostin D."/>
            <person name="Houston K.A."/>
            <person name="Howland T.J."/>
            <person name="Wei M.H."/>
            <person name="Ibegwam C."/>
            <person name="Jalali M."/>
            <person name="Kalush F."/>
            <person name="Karpen G.H."/>
            <person name="Ke Z."/>
            <person name="Kennison J.A."/>
            <person name="Ketchum K.A."/>
            <person name="Kimmel B.E."/>
            <person name="Kodira C.D."/>
            <person name="Kraft C."/>
            <person name="Kravitz S."/>
            <person name="Kulp D."/>
            <person name="Lai Z."/>
            <person name="Lasko P."/>
            <person name="Lei Y."/>
            <person name="Levitsky A.A."/>
            <person name="Li J."/>
            <person name="Li Z."/>
            <person name="Liang Y."/>
            <person name="Lin X."/>
            <person name="Liu X."/>
            <person name="Mattei B."/>
            <person name="McIntosh T.C."/>
            <person name="McLeod M.P."/>
            <person name="McPherson D."/>
            <person name="Merkulov G."/>
            <person name="Milshina N.V."/>
            <person name="Mobarry C."/>
            <person name="Morris J."/>
            <person name="Moshrefi A."/>
            <person name="Mount S.M."/>
            <person name="Moy M."/>
            <person name="Murphy B."/>
            <person name="Murphy L."/>
            <person name="Muzny D.M."/>
            <person name="Nelson D.L."/>
            <person name="Nelson D.R."/>
            <person name="Nelson K.A."/>
            <person name="Nixon K."/>
            <person name="Nusskern D.R."/>
            <person name="Pacleb J.M."/>
            <person name="Palazzolo M."/>
            <person name="Pittman G.S."/>
            <person name="Pan S."/>
            <person name="Pollard J."/>
            <person name="Puri V."/>
            <person name="Reese M.G."/>
            <person name="Reinert K."/>
            <person name="Remington K."/>
            <person name="Saunders R.D."/>
            <person name="Scheeler F."/>
            <person name="Shen H."/>
            <person name="Shue B.C."/>
            <person name="Siden-Kiamos I."/>
            <person name="Simpson M."/>
            <person name="Skupski M.P."/>
            <person name="Smith T."/>
            <person name="Spier E."/>
            <person name="Spradling A.C."/>
            <person name="Stapleton M."/>
            <person name="Strong R."/>
            <person name="Sun E."/>
            <person name="Svirskas R."/>
            <person name="Tector C."/>
            <person name="Turner R."/>
            <person name="Venter E."/>
            <person name="Wang A.H."/>
            <person name="Wang X."/>
            <person name="Wang Z.Y."/>
            <person name="Wassarman D.A."/>
            <person name="Weinstock G.M."/>
            <person name="Weissenbach J."/>
            <person name="Williams S.M."/>
            <person name="WoodageT"/>
            <person name="Worley K.C."/>
            <person name="Wu D."/>
            <person name="Yang S."/>
            <person name="Yao Q.A."/>
            <person name="Ye J."/>
            <person name="Yeh R.F."/>
            <person name="Zaveri J.S."/>
            <person name="Zhan M."/>
            <person name="Zhang G."/>
            <person name="Zhao Q."/>
            <person name="Zheng L."/>
            <person name="Zheng X.H."/>
            <person name="Zhong F.N."/>
            <person name="Zhong W."/>
            <person name="Zhou X."/>
            <person name="Zhu S."/>
            <person name="Zhu X."/>
            <person name="Smith H.O."/>
            <person name="Gibbs R.A."/>
            <person name="Myers E.W."/>
            <person name="Rubin G.M."/>
            <person name="Venter J.C."/>
        </authorList>
    </citation>
    <scope>NUCLEOTIDE SEQUENCE [LARGE SCALE GENOMIC DNA]</scope>
    <source>
        <strain evidence="5">Berkeley</strain>
    </source>
</reference>
<evidence type="ECO:0000313" key="5">
    <source>
        <dbReference type="Proteomes" id="UP000000803"/>
    </source>
</evidence>
<dbReference type="InParanoid" id="A0A0B4K825"/>
<feature type="compositionally biased region" description="Polar residues" evidence="2">
    <location>
        <begin position="239"/>
        <end position="250"/>
    </location>
</feature>
<reference evidence="3 5" key="2">
    <citation type="journal article" date="2002" name="Genome Biol.">
        <title>Finishing a whole-genome shotgun: release 3 of the Drosophila melanogaster euchromatic genome sequence.</title>
        <authorList>
            <person name="Celniker S.E."/>
            <person name="Wheeler D.A."/>
            <person name="Kronmiller B."/>
            <person name="Carlson J.W."/>
            <person name="Halpern A."/>
            <person name="Patel S."/>
            <person name="Adams M."/>
            <person name="Champe M."/>
            <person name="Dugan S.P."/>
            <person name="Frise E."/>
            <person name="Hodgson A."/>
            <person name="George R.A."/>
            <person name="Hoskins R.A."/>
            <person name="Laverty T."/>
            <person name="Muzny D.M."/>
            <person name="Nelson C.R."/>
            <person name="Pacleb J.M."/>
            <person name="Park S."/>
            <person name="Pfeiffer B.D."/>
            <person name="Richards S."/>
            <person name="Sodergren E.J."/>
            <person name="Svirskas R."/>
            <person name="Tabor P.E."/>
            <person name="Wan K."/>
            <person name="Stapleton M."/>
            <person name="Sutton G.G."/>
            <person name="Venter C."/>
            <person name="Weinstock G."/>
            <person name="Scherer S.E."/>
            <person name="Myers E.W."/>
            <person name="Gibbs R.A."/>
            <person name="Rubin G.M."/>
        </authorList>
    </citation>
    <scope>NUCLEOTIDE SEQUENCE [LARGE SCALE GENOMIC DNA]</scope>
    <source>
        <strain evidence="5">Berkeley</strain>
    </source>
</reference>
<dbReference type="PhylomeDB" id="A0A0B4K825"/>
<feature type="coiled-coil region" evidence="1">
    <location>
        <begin position="61"/>
        <end position="88"/>
    </location>
</feature>